<feature type="transmembrane region" description="Helical" evidence="1">
    <location>
        <begin position="143"/>
        <end position="164"/>
    </location>
</feature>
<feature type="transmembrane region" description="Helical" evidence="1">
    <location>
        <begin position="184"/>
        <end position="202"/>
    </location>
</feature>
<organism evidence="2 3">
    <name type="scientific">Polycladospora coralii</name>
    <dbReference type="NCBI Taxonomy" id="2771432"/>
    <lineage>
        <taxon>Bacteria</taxon>
        <taxon>Bacillati</taxon>
        <taxon>Bacillota</taxon>
        <taxon>Bacilli</taxon>
        <taxon>Bacillales</taxon>
        <taxon>Thermoactinomycetaceae</taxon>
        <taxon>Polycladospora</taxon>
    </lineage>
</organism>
<dbReference type="RefSeq" id="WP_191141802.1">
    <property type="nucleotide sequence ID" value="NZ_JACXAH010000008.1"/>
</dbReference>
<feature type="transmembrane region" description="Helical" evidence="1">
    <location>
        <begin position="117"/>
        <end position="136"/>
    </location>
</feature>
<reference evidence="2" key="1">
    <citation type="submission" date="2020-09" db="EMBL/GenBank/DDBJ databases">
        <title>A novel bacterium of genus Hazenella, isolated from South China Sea.</title>
        <authorList>
            <person name="Huang H."/>
            <person name="Mo K."/>
            <person name="Hu Y."/>
        </authorList>
    </citation>
    <scope>NUCLEOTIDE SEQUENCE</scope>
    <source>
        <strain evidence="2">IB182357</strain>
    </source>
</reference>
<evidence type="ECO:0000313" key="2">
    <source>
        <dbReference type="EMBL" id="MBD1371988.1"/>
    </source>
</evidence>
<feature type="transmembrane region" description="Helical" evidence="1">
    <location>
        <begin position="260"/>
        <end position="285"/>
    </location>
</feature>
<dbReference type="EMBL" id="JACXAH010000008">
    <property type="protein sequence ID" value="MBD1371988.1"/>
    <property type="molecule type" value="Genomic_DNA"/>
</dbReference>
<feature type="transmembrane region" description="Helical" evidence="1">
    <location>
        <begin position="214"/>
        <end position="232"/>
    </location>
</feature>
<feature type="transmembrane region" description="Helical" evidence="1">
    <location>
        <begin position="43"/>
        <end position="62"/>
    </location>
</feature>
<keyword evidence="1" id="KW-1133">Transmembrane helix</keyword>
<evidence type="ECO:0000313" key="3">
    <source>
        <dbReference type="Proteomes" id="UP000661691"/>
    </source>
</evidence>
<feature type="transmembrane region" description="Helical" evidence="1">
    <location>
        <begin position="297"/>
        <end position="315"/>
    </location>
</feature>
<gene>
    <name evidence="2" type="ORF">IC620_06395</name>
</gene>
<feature type="transmembrane region" description="Helical" evidence="1">
    <location>
        <begin position="74"/>
        <end position="97"/>
    </location>
</feature>
<keyword evidence="3" id="KW-1185">Reference proteome</keyword>
<dbReference type="InterPro" id="IPR038728">
    <property type="entry name" value="YkvI-like"/>
</dbReference>
<comment type="caution">
    <text evidence="2">The sequence shown here is derived from an EMBL/GenBank/DDBJ whole genome shotgun (WGS) entry which is preliminary data.</text>
</comment>
<sequence>MSFSIIRSLKISMTIVGTTIGAGFASGREIWEFFSSYGESSQVGIVISMVILWLAGMILMLISWKKQTSRYSELLAYLMGPFFAKLIDGLILLSLLTTTMVMMAGSGATFEQWFGPSGFFAGCLVMAVAVLIVLLFDVEGLLSINVVLIPVLMAILIYVCFQFLESVDPLSDSVKRGANQPIWPTAIAYTAFNIISLLAVLSTMGKQIKHTGEVWFAGITSTLCLGGLAYIYNNSLLRIEHLISQYEIPLFALVEHISPIWIAVISSVLWLAIYTTAVSSMHGLVFRLSAYMPLPRVVIGFICMIILLPLSQIGFAKLVEVLYPIFGVINLSILASILLYPFIQPTPMGRHYKL</sequence>
<dbReference type="PANTHER" id="PTHR37814:SF1">
    <property type="entry name" value="MEMBRANE PROTEIN"/>
    <property type="match status" value="1"/>
</dbReference>
<accession>A0A926NEJ1</accession>
<keyword evidence="1" id="KW-0472">Membrane</keyword>
<feature type="transmembrane region" description="Helical" evidence="1">
    <location>
        <begin position="321"/>
        <end position="343"/>
    </location>
</feature>
<dbReference type="Proteomes" id="UP000661691">
    <property type="component" value="Unassembled WGS sequence"/>
</dbReference>
<protein>
    <recommendedName>
        <fullName evidence="4">Membrane protein YkvI</fullName>
    </recommendedName>
</protein>
<name>A0A926NEJ1_9BACL</name>
<proteinExistence type="predicted"/>
<keyword evidence="1" id="KW-0812">Transmembrane</keyword>
<evidence type="ECO:0000256" key="1">
    <source>
        <dbReference type="SAM" id="Phobius"/>
    </source>
</evidence>
<evidence type="ECO:0008006" key="4">
    <source>
        <dbReference type="Google" id="ProtNLM"/>
    </source>
</evidence>
<dbReference type="AlphaFoldDB" id="A0A926NEJ1"/>
<dbReference type="PANTHER" id="PTHR37814">
    <property type="entry name" value="CONSERVED MEMBRANE PROTEIN"/>
    <property type="match status" value="1"/>
</dbReference>